<sequence>MLKTDYIKSVKVIKKGKMDEIVLPSVSYHSISKKEKAMEQEVLSRKIPKTSPYGNYVFAYLSKLGVCEWKEESIIVDGDVTIAPPYGVTDVSGENEEHVNEVKERLSNMK</sequence>
<evidence type="ECO:0000313" key="3">
    <source>
        <dbReference type="Proteomes" id="UP000008312"/>
    </source>
</evidence>
<organism evidence="2">
    <name type="scientific">Blastocystis hominis</name>
    <dbReference type="NCBI Taxonomy" id="12968"/>
    <lineage>
        <taxon>Eukaryota</taxon>
        <taxon>Sar</taxon>
        <taxon>Stramenopiles</taxon>
        <taxon>Bigyra</taxon>
        <taxon>Opalozoa</taxon>
        <taxon>Opalinata</taxon>
        <taxon>Blastocystidae</taxon>
        <taxon>Blastocystis</taxon>
    </lineage>
</organism>
<dbReference type="PANTHER" id="PTHR13542">
    <property type="entry name" value="LSM12 HOMOLOG"/>
    <property type="match status" value="1"/>
</dbReference>
<dbReference type="PROSITE" id="PS52001">
    <property type="entry name" value="AD"/>
    <property type="match status" value="1"/>
</dbReference>
<reference evidence="2" key="1">
    <citation type="submission" date="2010-02" db="EMBL/GenBank/DDBJ databases">
        <title>Sequencing and annotation of the Blastocystis hominis genome.</title>
        <authorList>
            <person name="Wincker P."/>
        </authorList>
    </citation>
    <scope>NUCLEOTIDE SEQUENCE</scope>
    <source>
        <strain evidence="2">Singapore isolate B</strain>
    </source>
</reference>
<proteinExistence type="predicted"/>
<dbReference type="InterPro" id="IPR039683">
    <property type="entry name" value="Lsm12-like"/>
</dbReference>
<dbReference type="EMBL" id="FN668683">
    <property type="protein sequence ID" value="CBK24291.2"/>
    <property type="molecule type" value="Genomic_DNA"/>
</dbReference>
<feature type="domain" description="AD" evidence="1">
    <location>
        <begin position="24"/>
        <end position="110"/>
    </location>
</feature>
<keyword evidence="3" id="KW-1185">Reference proteome</keyword>
<protein>
    <recommendedName>
        <fullName evidence="1">AD domain-containing protein</fullName>
    </recommendedName>
</protein>
<dbReference type="RefSeq" id="XP_012898339.1">
    <property type="nucleotide sequence ID" value="XM_013042885.1"/>
</dbReference>
<dbReference type="InterPro" id="IPR047574">
    <property type="entry name" value="AD"/>
</dbReference>
<evidence type="ECO:0000259" key="1">
    <source>
        <dbReference type="PROSITE" id="PS52001"/>
    </source>
</evidence>
<accession>D8M8A2</accession>
<dbReference type="SMART" id="SM00995">
    <property type="entry name" value="AD"/>
    <property type="match status" value="1"/>
</dbReference>
<dbReference type="Pfam" id="PF09793">
    <property type="entry name" value="AD"/>
    <property type="match status" value="1"/>
</dbReference>
<dbReference type="OrthoDB" id="1057137at2759"/>
<gene>
    <name evidence="2" type="ORF">GSBLH_T00004048001</name>
</gene>
<dbReference type="AlphaFoldDB" id="D8M8A2"/>
<name>D8M8A2_BLAHO</name>
<evidence type="ECO:0000313" key="2">
    <source>
        <dbReference type="EMBL" id="CBK24291.2"/>
    </source>
</evidence>
<dbReference type="InParanoid" id="D8M8A2"/>
<dbReference type="Proteomes" id="UP000008312">
    <property type="component" value="Unassembled WGS sequence"/>
</dbReference>
<dbReference type="GeneID" id="24921094"/>
<dbReference type="InterPro" id="IPR019181">
    <property type="entry name" value="LSM12_ABD"/>
</dbReference>